<evidence type="ECO:0000313" key="7">
    <source>
        <dbReference type="Proteomes" id="UP000280819"/>
    </source>
</evidence>
<dbReference type="InterPro" id="IPR036390">
    <property type="entry name" value="WH_DNA-bd_sf"/>
</dbReference>
<dbReference type="OrthoDB" id="7274111at2"/>
<dbReference type="InterPro" id="IPR014757">
    <property type="entry name" value="Tscrpt_reg_IclR_C"/>
</dbReference>
<dbReference type="GO" id="GO:0045892">
    <property type="term" value="P:negative regulation of DNA-templated transcription"/>
    <property type="evidence" value="ECO:0007669"/>
    <property type="project" value="TreeGrafter"/>
</dbReference>
<dbReference type="PROSITE" id="PS51077">
    <property type="entry name" value="HTH_ICLR"/>
    <property type="match status" value="1"/>
</dbReference>
<protein>
    <submittedName>
        <fullName evidence="6">IclR family transcriptional regulator</fullName>
    </submittedName>
</protein>
<dbReference type="InterPro" id="IPR029016">
    <property type="entry name" value="GAF-like_dom_sf"/>
</dbReference>
<evidence type="ECO:0000259" key="5">
    <source>
        <dbReference type="PROSITE" id="PS51078"/>
    </source>
</evidence>
<evidence type="ECO:0000256" key="2">
    <source>
        <dbReference type="ARBA" id="ARBA00023125"/>
    </source>
</evidence>
<dbReference type="Gene3D" id="3.30.450.40">
    <property type="match status" value="1"/>
</dbReference>
<dbReference type="AlphaFoldDB" id="A0A3P1T8C7"/>
<reference evidence="6 7" key="1">
    <citation type="submission" date="2018-11" db="EMBL/GenBank/DDBJ databases">
        <title>Genomes From Bacteria Associated with the Canine Oral Cavity: a Test Case for Automated Genome-Based Taxonomic Assignment.</title>
        <authorList>
            <person name="Coil D.A."/>
            <person name="Jospin G."/>
            <person name="Darling A.E."/>
            <person name="Wallis C."/>
            <person name="Davis I.J."/>
            <person name="Harris S."/>
            <person name="Eisen J.A."/>
            <person name="Holcombe L.J."/>
            <person name="O'Flynn C."/>
        </authorList>
    </citation>
    <scope>NUCLEOTIDE SEQUENCE [LARGE SCALE GENOMIC DNA]</scope>
    <source>
        <strain evidence="6 7">OH887_COT-365</strain>
    </source>
</reference>
<dbReference type="Gene3D" id="1.10.10.10">
    <property type="entry name" value="Winged helix-like DNA-binding domain superfamily/Winged helix DNA-binding domain"/>
    <property type="match status" value="1"/>
</dbReference>
<accession>A0A3P1T8C7</accession>
<evidence type="ECO:0000313" key="6">
    <source>
        <dbReference type="EMBL" id="RRD04693.1"/>
    </source>
</evidence>
<keyword evidence="2" id="KW-0238">DNA-binding</keyword>
<comment type="caution">
    <text evidence="6">The sequence shown here is derived from an EMBL/GenBank/DDBJ whole genome shotgun (WGS) entry which is preliminary data.</text>
</comment>
<dbReference type="SMART" id="SM00346">
    <property type="entry name" value="HTH_ICLR"/>
    <property type="match status" value="1"/>
</dbReference>
<dbReference type="InterPro" id="IPR036388">
    <property type="entry name" value="WH-like_DNA-bd_sf"/>
</dbReference>
<dbReference type="InterPro" id="IPR050707">
    <property type="entry name" value="HTH_MetabolicPath_Reg"/>
</dbReference>
<dbReference type="RefSeq" id="WP_124844845.1">
    <property type="nucleotide sequence ID" value="NZ_RQZG01000009.1"/>
</dbReference>
<sequence length="263" mass="28391">MPKPAERERMQGAQSIDRALTLLSAFTAKDPQRRIADLVAETGLGQSTVSRMANALVQLGYLAHDARSGAYGLGPQVVTLAAVALNQNPLHLHARQIAQELAAETGLGVNVAQAHGSRLFYLCNFEGRDQPRDSTLIGRGGPLHATALGKVLLHEKDREELADLLGTRLERFTAATITTLDDLVVELGRIAEQGYATEREELALRRACIAVPVRDRSGTVAGAISISGPVSAMRLGEREQELSSLLIERADRICVRMGYLTHA</sequence>
<dbReference type="Pfam" id="PF09339">
    <property type="entry name" value="HTH_IclR"/>
    <property type="match status" value="1"/>
</dbReference>
<keyword evidence="3" id="KW-0804">Transcription</keyword>
<dbReference type="PANTHER" id="PTHR30136:SF35">
    <property type="entry name" value="HTH-TYPE TRANSCRIPTIONAL REGULATOR RV1719"/>
    <property type="match status" value="1"/>
</dbReference>
<name>A0A3P1T8C7_9ACTN</name>
<proteinExistence type="predicted"/>
<dbReference type="SUPFAM" id="SSF55781">
    <property type="entry name" value="GAF domain-like"/>
    <property type="match status" value="1"/>
</dbReference>
<evidence type="ECO:0000256" key="1">
    <source>
        <dbReference type="ARBA" id="ARBA00023015"/>
    </source>
</evidence>
<dbReference type="GO" id="GO:0003677">
    <property type="term" value="F:DNA binding"/>
    <property type="evidence" value="ECO:0007669"/>
    <property type="project" value="UniProtKB-KW"/>
</dbReference>
<dbReference type="PROSITE" id="PS51078">
    <property type="entry name" value="ICLR_ED"/>
    <property type="match status" value="1"/>
</dbReference>
<keyword evidence="1" id="KW-0805">Transcription regulation</keyword>
<dbReference type="SUPFAM" id="SSF46785">
    <property type="entry name" value="Winged helix' DNA-binding domain"/>
    <property type="match status" value="1"/>
</dbReference>
<dbReference type="EMBL" id="RQZG01000009">
    <property type="protein sequence ID" value="RRD04693.1"/>
    <property type="molecule type" value="Genomic_DNA"/>
</dbReference>
<evidence type="ECO:0000256" key="3">
    <source>
        <dbReference type="ARBA" id="ARBA00023163"/>
    </source>
</evidence>
<dbReference type="InterPro" id="IPR005471">
    <property type="entry name" value="Tscrpt_reg_IclR_N"/>
</dbReference>
<feature type="domain" description="HTH iclR-type" evidence="4">
    <location>
        <begin position="13"/>
        <end position="75"/>
    </location>
</feature>
<dbReference type="Proteomes" id="UP000280819">
    <property type="component" value="Unassembled WGS sequence"/>
</dbReference>
<evidence type="ECO:0000259" key="4">
    <source>
        <dbReference type="PROSITE" id="PS51077"/>
    </source>
</evidence>
<gene>
    <name evidence="6" type="ORF">EII34_09110</name>
</gene>
<dbReference type="Pfam" id="PF01614">
    <property type="entry name" value="IclR_C"/>
    <property type="match status" value="1"/>
</dbReference>
<feature type="domain" description="IclR-ED" evidence="5">
    <location>
        <begin position="76"/>
        <end position="259"/>
    </location>
</feature>
<dbReference type="GO" id="GO:0003700">
    <property type="term" value="F:DNA-binding transcription factor activity"/>
    <property type="evidence" value="ECO:0007669"/>
    <property type="project" value="TreeGrafter"/>
</dbReference>
<organism evidence="6 7">
    <name type="scientific">Arachnia propionica</name>
    <dbReference type="NCBI Taxonomy" id="1750"/>
    <lineage>
        <taxon>Bacteria</taxon>
        <taxon>Bacillati</taxon>
        <taxon>Actinomycetota</taxon>
        <taxon>Actinomycetes</taxon>
        <taxon>Propionibacteriales</taxon>
        <taxon>Propionibacteriaceae</taxon>
        <taxon>Arachnia</taxon>
    </lineage>
</organism>
<dbReference type="PANTHER" id="PTHR30136">
    <property type="entry name" value="HELIX-TURN-HELIX TRANSCRIPTIONAL REGULATOR, ICLR FAMILY"/>
    <property type="match status" value="1"/>
</dbReference>